<accession>A0ABS6FI59</accession>
<feature type="transmembrane region" description="Helical" evidence="9">
    <location>
        <begin position="353"/>
        <end position="372"/>
    </location>
</feature>
<feature type="transmembrane region" description="Helical" evidence="9">
    <location>
        <begin position="199"/>
        <end position="219"/>
    </location>
</feature>
<keyword evidence="3 8" id="KW-0813">Transport</keyword>
<organism evidence="10 11">
    <name type="scientific">Peptoniphilus ovalis</name>
    <dbReference type="NCBI Taxonomy" id="2841503"/>
    <lineage>
        <taxon>Bacteria</taxon>
        <taxon>Bacillati</taxon>
        <taxon>Bacillota</taxon>
        <taxon>Tissierellia</taxon>
        <taxon>Tissierellales</taxon>
        <taxon>Peptoniphilaceae</taxon>
        <taxon>Peptoniphilus</taxon>
    </lineage>
</organism>
<dbReference type="RefSeq" id="WP_216549535.1">
    <property type="nucleotide sequence ID" value="NZ_JAHLQO010000005.1"/>
</dbReference>
<dbReference type="PIRSF" id="PIRSF005353">
    <property type="entry name" value="PbuG"/>
    <property type="match status" value="1"/>
</dbReference>
<dbReference type="InterPro" id="IPR045018">
    <property type="entry name" value="Azg-like"/>
</dbReference>
<evidence type="ECO:0000256" key="3">
    <source>
        <dbReference type="ARBA" id="ARBA00022448"/>
    </source>
</evidence>
<reference evidence="10 11" key="1">
    <citation type="submission" date="2021-06" db="EMBL/GenBank/DDBJ databases">
        <authorList>
            <person name="Sun Q."/>
            <person name="Li D."/>
        </authorList>
    </citation>
    <scope>NUCLEOTIDE SEQUENCE [LARGE SCALE GENOMIC DNA]</scope>
    <source>
        <strain evidence="10 11">MSJ-1</strain>
    </source>
</reference>
<comment type="caution">
    <text evidence="10">The sequence shown here is derived from an EMBL/GenBank/DDBJ whole genome shotgun (WGS) entry which is preliminary data.</text>
</comment>
<dbReference type="EMBL" id="JAHLQO010000005">
    <property type="protein sequence ID" value="MBU5669694.1"/>
    <property type="molecule type" value="Genomic_DNA"/>
</dbReference>
<keyword evidence="11" id="KW-1185">Reference proteome</keyword>
<gene>
    <name evidence="10" type="ORF">KQI68_07590</name>
</gene>
<evidence type="ECO:0000256" key="6">
    <source>
        <dbReference type="ARBA" id="ARBA00022989"/>
    </source>
</evidence>
<dbReference type="Proteomes" id="UP000783742">
    <property type="component" value="Unassembled WGS sequence"/>
</dbReference>
<evidence type="ECO:0000256" key="7">
    <source>
        <dbReference type="ARBA" id="ARBA00023136"/>
    </source>
</evidence>
<comment type="similarity">
    <text evidence="2 8">Belongs to the nucleobase:cation symporter-2 (NCS2) (TC 2.A.40) family. Azg-like subfamily.</text>
</comment>
<keyword evidence="4 8" id="KW-1003">Cell membrane</keyword>
<evidence type="ECO:0000256" key="9">
    <source>
        <dbReference type="SAM" id="Phobius"/>
    </source>
</evidence>
<keyword evidence="5 8" id="KW-0812">Transmembrane</keyword>
<dbReference type="InterPro" id="IPR026033">
    <property type="entry name" value="Azg-like_bact_archaea"/>
</dbReference>
<feature type="transmembrane region" description="Helical" evidence="9">
    <location>
        <begin position="137"/>
        <end position="161"/>
    </location>
</feature>
<comment type="subcellular location">
    <subcellularLocation>
        <location evidence="1 8">Cell membrane</location>
        <topology evidence="1 8">Multi-pass membrane protein</topology>
    </subcellularLocation>
</comment>
<evidence type="ECO:0000313" key="11">
    <source>
        <dbReference type="Proteomes" id="UP000783742"/>
    </source>
</evidence>
<dbReference type="Pfam" id="PF00860">
    <property type="entry name" value="Xan_ur_permease"/>
    <property type="match status" value="1"/>
</dbReference>
<feature type="transmembrane region" description="Helical" evidence="9">
    <location>
        <begin position="25"/>
        <end position="42"/>
    </location>
</feature>
<feature type="transmembrane region" description="Helical" evidence="9">
    <location>
        <begin position="291"/>
        <end position="313"/>
    </location>
</feature>
<name>A0ABS6FI59_9FIRM</name>
<evidence type="ECO:0000256" key="1">
    <source>
        <dbReference type="ARBA" id="ARBA00004651"/>
    </source>
</evidence>
<protein>
    <submittedName>
        <fullName evidence="10">NCS2 family permease</fullName>
    </submittedName>
</protein>
<keyword evidence="6 8" id="KW-1133">Transmembrane helix</keyword>
<evidence type="ECO:0000256" key="5">
    <source>
        <dbReference type="ARBA" id="ARBA00022692"/>
    </source>
</evidence>
<evidence type="ECO:0000256" key="2">
    <source>
        <dbReference type="ARBA" id="ARBA00005697"/>
    </source>
</evidence>
<proteinExistence type="inferred from homology"/>
<evidence type="ECO:0000313" key="10">
    <source>
        <dbReference type="EMBL" id="MBU5669694.1"/>
    </source>
</evidence>
<evidence type="ECO:0000256" key="8">
    <source>
        <dbReference type="PIRNR" id="PIRNR005353"/>
    </source>
</evidence>
<feature type="transmembrane region" description="Helical" evidence="9">
    <location>
        <begin position="392"/>
        <end position="410"/>
    </location>
</feature>
<dbReference type="PANTHER" id="PTHR43337">
    <property type="entry name" value="XANTHINE/URACIL PERMEASE C887.17-RELATED"/>
    <property type="match status" value="1"/>
</dbReference>
<feature type="transmembrane region" description="Helical" evidence="9">
    <location>
        <begin position="173"/>
        <end position="192"/>
    </location>
</feature>
<keyword evidence="7 8" id="KW-0472">Membrane</keyword>
<feature type="transmembrane region" description="Helical" evidence="9">
    <location>
        <begin position="103"/>
        <end position="125"/>
    </location>
</feature>
<sequence length="442" mass="47293">MNSSSGFLEKTFSLRERNTNAKTEFMAGLTTFMTMSYILVVNPNMLAEAGMDKGGVFTGTILASIIAMIFMGLFANLPFGLSAGMGLNAFFTYTVVLSMGHPWSYALTAVFLEGIIFIVMSFFNIREAIFTSIPMSLKNAVSVGIGLFITLVGLISAGIIVNNDATLIALGEIASRPSLVFIVTLMIMAFLTAKNVKGALLYGIVAGTILALVLGVTHFPEGGILFSLPPSIKDVAFKLHWKNIFTFDMFSVMFTFLFVDLFDTVGTLTGVATKANLIDEDGNLPGVGRALLSDAIGTVVGALLGTSTVTTFVESASGVADGGRTGLTAISCAFFFFLSLFLFPIFSIVPAQATSAALVMVGLFMISPINLIKLDDYTDSVPAFLTIVTMPFAYSIAEGISVGMISYVILKVATGRHKEVSPVMYILALIFTLRYLRPLLPF</sequence>
<dbReference type="InterPro" id="IPR006043">
    <property type="entry name" value="NCS2"/>
</dbReference>
<feature type="transmembrane region" description="Helical" evidence="9">
    <location>
        <begin position="325"/>
        <end position="346"/>
    </location>
</feature>
<feature type="transmembrane region" description="Helical" evidence="9">
    <location>
        <begin position="54"/>
        <end position="75"/>
    </location>
</feature>
<evidence type="ECO:0000256" key="4">
    <source>
        <dbReference type="ARBA" id="ARBA00022475"/>
    </source>
</evidence>
<dbReference type="PANTHER" id="PTHR43337:SF1">
    <property type="entry name" value="XANTHINE_URACIL PERMEASE C887.17-RELATED"/>
    <property type="match status" value="1"/>
</dbReference>